<keyword evidence="1" id="KW-0812">Transmembrane</keyword>
<name>A0A0B5AZA1_9BACL</name>
<sequence>MNDIMISSWVTASVMLIIGLAMITLFLLADKKAWWKLSVLTMLIAIVGAGSVMWVALYL</sequence>
<dbReference type="EMBL" id="CP009417">
    <property type="protein sequence ID" value="AJD93274.1"/>
    <property type="molecule type" value="Genomic_DNA"/>
</dbReference>
<gene>
    <name evidence="2" type="ORF">JMA_39560</name>
</gene>
<dbReference type="KEGG" id="jeo:JMA_39560"/>
<dbReference type="AlphaFoldDB" id="A0A0B5AZA1"/>
<keyword evidence="1" id="KW-1133">Transmembrane helix</keyword>
<organism evidence="2 3">
    <name type="scientific">Jeotgalibacillus malaysiensis</name>
    <dbReference type="NCBI Taxonomy" id="1508404"/>
    <lineage>
        <taxon>Bacteria</taxon>
        <taxon>Bacillati</taxon>
        <taxon>Bacillota</taxon>
        <taxon>Bacilli</taxon>
        <taxon>Bacillales</taxon>
        <taxon>Caryophanaceae</taxon>
        <taxon>Jeotgalibacillus</taxon>
    </lineage>
</organism>
<accession>A0A0B5AZA1</accession>
<keyword evidence="2" id="KW-0614">Plasmid</keyword>
<geneLocation type="plasmid" evidence="3"/>
<keyword evidence="1" id="KW-0472">Membrane</keyword>
<evidence type="ECO:0000256" key="1">
    <source>
        <dbReference type="SAM" id="Phobius"/>
    </source>
</evidence>
<dbReference type="HOGENOM" id="CLU_2954352_0_0_9"/>
<feature type="transmembrane region" description="Helical" evidence="1">
    <location>
        <begin position="6"/>
        <end position="28"/>
    </location>
</feature>
<keyword evidence="3" id="KW-1185">Reference proteome</keyword>
<proteinExistence type="predicted"/>
<protein>
    <submittedName>
        <fullName evidence="2">Uncharacterized protein</fullName>
    </submittedName>
</protein>
<reference evidence="2 3" key="1">
    <citation type="submission" date="2014-08" db="EMBL/GenBank/DDBJ databases">
        <title>Complete genome of a marine bacteria Jeotgalibacillus malaysiensis.</title>
        <authorList>
            <person name="Yaakop A.S."/>
            <person name="Chan K.-G."/>
            <person name="Goh K.M."/>
        </authorList>
    </citation>
    <scope>NUCLEOTIDE SEQUENCE [LARGE SCALE GENOMIC DNA]</scope>
    <source>
        <strain evidence="2 3">D5</strain>
        <plasmid evidence="3">Plasmid</plasmid>
    </source>
</reference>
<feature type="transmembrane region" description="Helical" evidence="1">
    <location>
        <begin position="37"/>
        <end position="57"/>
    </location>
</feature>
<evidence type="ECO:0000313" key="2">
    <source>
        <dbReference type="EMBL" id="AJD93274.1"/>
    </source>
</evidence>
<dbReference type="BioCyc" id="JESP1508404:G14D9-13240-MONOMER"/>
<dbReference type="Proteomes" id="UP000031449">
    <property type="component" value="Plasmid unnamed"/>
</dbReference>
<evidence type="ECO:0000313" key="3">
    <source>
        <dbReference type="Proteomes" id="UP000031449"/>
    </source>
</evidence>